<evidence type="ECO:0000256" key="3">
    <source>
        <dbReference type="ARBA" id="ARBA00022737"/>
    </source>
</evidence>
<proteinExistence type="predicted"/>
<feature type="compositionally biased region" description="Basic and acidic residues" evidence="6">
    <location>
        <begin position="876"/>
        <end position="885"/>
    </location>
</feature>
<dbReference type="GO" id="GO:0030686">
    <property type="term" value="C:90S preribosome"/>
    <property type="evidence" value="ECO:0007669"/>
    <property type="project" value="TreeGrafter"/>
</dbReference>
<feature type="repeat" description="WD" evidence="5">
    <location>
        <begin position="525"/>
        <end position="566"/>
    </location>
</feature>
<feature type="repeat" description="WD" evidence="5">
    <location>
        <begin position="567"/>
        <end position="608"/>
    </location>
</feature>
<protein>
    <submittedName>
        <fullName evidence="8">Transducin (Beta)-like 3</fullName>
    </submittedName>
</protein>
<keyword evidence="2 5" id="KW-0853">WD repeat</keyword>
<feature type="repeat" description="WD" evidence="5">
    <location>
        <begin position="61"/>
        <end position="102"/>
    </location>
</feature>
<feature type="compositionally biased region" description="Acidic residues" evidence="6">
    <location>
        <begin position="886"/>
        <end position="907"/>
    </location>
</feature>
<feature type="repeat" description="WD" evidence="5">
    <location>
        <begin position="428"/>
        <end position="462"/>
    </location>
</feature>
<dbReference type="SMART" id="SM00320">
    <property type="entry name" value="WD40"/>
    <property type="match status" value="12"/>
</dbReference>
<dbReference type="InterPro" id="IPR001680">
    <property type="entry name" value="WD40_rpt"/>
</dbReference>
<organism evidence="8 9">
    <name type="scientific">Geranomyces variabilis</name>
    <dbReference type="NCBI Taxonomy" id="109894"/>
    <lineage>
        <taxon>Eukaryota</taxon>
        <taxon>Fungi</taxon>
        <taxon>Fungi incertae sedis</taxon>
        <taxon>Chytridiomycota</taxon>
        <taxon>Chytridiomycota incertae sedis</taxon>
        <taxon>Chytridiomycetes</taxon>
        <taxon>Spizellomycetales</taxon>
        <taxon>Powellomycetaceae</taxon>
        <taxon>Geranomyces</taxon>
    </lineage>
</organism>
<dbReference type="GO" id="GO:0000480">
    <property type="term" value="P:endonucleolytic cleavage in 5'-ETS of tricistronic rRNA transcript (SSU-rRNA, 5.8S rRNA, LSU-rRNA)"/>
    <property type="evidence" value="ECO:0007669"/>
    <property type="project" value="TreeGrafter"/>
</dbReference>
<feature type="region of interest" description="Disordered" evidence="6">
    <location>
        <begin position="842"/>
        <end position="907"/>
    </location>
</feature>
<dbReference type="PANTHER" id="PTHR19854:SF15">
    <property type="entry name" value="TRANSDUCIN BETA-LIKE PROTEIN 3"/>
    <property type="match status" value="1"/>
</dbReference>
<dbReference type="InterPro" id="IPR020472">
    <property type="entry name" value="WD40_PAC1"/>
</dbReference>
<feature type="repeat" description="WD" evidence="5">
    <location>
        <begin position="189"/>
        <end position="230"/>
    </location>
</feature>
<dbReference type="PROSITE" id="PS50294">
    <property type="entry name" value="WD_REPEATS_REGION"/>
    <property type="match status" value="10"/>
</dbReference>
<keyword evidence="9" id="KW-1185">Reference proteome</keyword>
<evidence type="ECO:0000256" key="5">
    <source>
        <dbReference type="PROSITE-ProRule" id="PRU00221"/>
    </source>
</evidence>
<keyword evidence="4" id="KW-0539">Nucleus</keyword>
<feature type="repeat" description="WD" evidence="5">
    <location>
        <begin position="483"/>
        <end position="524"/>
    </location>
</feature>
<dbReference type="PROSITE" id="PS00678">
    <property type="entry name" value="WD_REPEATS_1"/>
    <property type="match status" value="4"/>
</dbReference>
<feature type="repeat" description="WD" evidence="5">
    <location>
        <begin position="103"/>
        <end position="135"/>
    </location>
</feature>
<dbReference type="InterPro" id="IPR011047">
    <property type="entry name" value="Quinoprotein_ADH-like_sf"/>
</dbReference>
<reference evidence="8" key="1">
    <citation type="submission" date="2020-05" db="EMBL/GenBank/DDBJ databases">
        <title>Phylogenomic resolution of chytrid fungi.</title>
        <authorList>
            <person name="Stajich J.E."/>
            <person name="Amses K."/>
            <person name="Simmons R."/>
            <person name="Seto K."/>
            <person name="Myers J."/>
            <person name="Bonds A."/>
            <person name="Quandt C.A."/>
            <person name="Barry K."/>
            <person name="Liu P."/>
            <person name="Grigoriev I."/>
            <person name="Longcore J.E."/>
            <person name="James T.Y."/>
        </authorList>
    </citation>
    <scope>NUCLEOTIDE SEQUENCE</scope>
    <source>
        <strain evidence="8">JEL0379</strain>
    </source>
</reference>
<dbReference type="GO" id="GO:0000472">
    <property type="term" value="P:endonucleolytic cleavage to generate mature 5'-end of SSU-rRNA from (SSU-rRNA, 5.8S rRNA, LSU-rRNA)"/>
    <property type="evidence" value="ECO:0007669"/>
    <property type="project" value="TreeGrafter"/>
</dbReference>
<dbReference type="FunFam" id="2.130.10.10:FF:000230">
    <property type="entry name" value="Transducin beta-like protein 3"/>
    <property type="match status" value="1"/>
</dbReference>
<dbReference type="SUPFAM" id="SSF50998">
    <property type="entry name" value="Quinoprotein alcohol dehydrogenase-like"/>
    <property type="match status" value="1"/>
</dbReference>
<keyword evidence="3" id="KW-0677">Repeat</keyword>
<evidence type="ECO:0000313" key="9">
    <source>
        <dbReference type="Proteomes" id="UP001212152"/>
    </source>
</evidence>
<feature type="repeat" description="WD" evidence="5">
    <location>
        <begin position="145"/>
        <end position="188"/>
    </location>
</feature>
<evidence type="ECO:0000256" key="4">
    <source>
        <dbReference type="ARBA" id="ARBA00023242"/>
    </source>
</evidence>
<dbReference type="GO" id="GO:0032040">
    <property type="term" value="C:small-subunit processome"/>
    <property type="evidence" value="ECO:0007669"/>
    <property type="project" value="InterPro"/>
</dbReference>
<comment type="subcellular location">
    <subcellularLocation>
        <location evidence="1">Nucleus</location>
        <location evidence="1">Nucleolus</location>
    </subcellularLocation>
</comment>
<evidence type="ECO:0000313" key="8">
    <source>
        <dbReference type="EMBL" id="KAJ3171298.1"/>
    </source>
</evidence>
<evidence type="ECO:0000256" key="6">
    <source>
        <dbReference type="SAM" id="MobiDB-lite"/>
    </source>
</evidence>
<dbReference type="InterPro" id="IPR013934">
    <property type="entry name" value="Utp13_C"/>
</dbReference>
<feature type="repeat" description="WD" evidence="5">
    <location>
        <begin position="609"/>
        <end position="641"/>
    </location>
</feature>
<accession>A0AAD5XJS8</accession>
<dbReference type="AlphaFoldDB" id="A0AAD5XJS8"/>
<dbReference type="PANTHER" id="PTHR19854">
    <property type="entry name" value="TRANSDUCIN BETA-LIKE 3"/>
    <property type="match status" value="1"/>
</dbReference>
<dbReference type="GO" id="GO:0034511">
    <property type="term" value="F:U3 snoRNA binding"/>
    <property type="evidence" value="ECO:0007669"/>
    <property type="project" value="TreeGrafter"/>
</dbReference>
<sequence length="907" mass="99854">MASLPPQKLHLKTSFKVSSTIESIYTGGKVQVTADERLLITAVAEDINILDLATGRTVMRLKSETDAISCFAAKPDGKHLVSASQSLLLKLWDLETGDEVRSWKAHEAPVVAMDFDSTSTLVATGSADSTVKVWDADGGFCTHNFKGHSGIVSAVKFHPGGDSIRLVSGSDDCKIRVWDLDTRACLATLDSHVSVVRSLDFSANGAYLVSGARDKVVCLWNMRTFELEKTLPIFESVETVGVLLSNTPLPETVSAGLVGAAENRLLIYTGGDKGTLRVWDVMAGECVLAQPKQANTKHEILESIYLRNSHSLVAVTSDQNLLFHDLATGLARTRQIAGYNQEVLDLAMLGPDDSHLAVVTNTEQVRIYNLATMDCDILYGHSEIVMCVDRSRDGTLLASGARDHKAVVWKFQPEATDLAERYIQVGTCVGHTEPISAVAFPRKSSSTVITGSYDRTIKVWDLPEALVASASGESAKLKTRYTFQAHDKDIQSLAVAPNDKVFASGALDKTAKLWSMEDGHLLGVFKGHRRGIWCVQFSPVDQILATSSTDKTIKLWNVADFSCVKTFEGHTNSVLQVSFLSAGMQLASCGSDGLLKLWTIRSNECVATLDGHEDRVWALAVHKDEKYIMSGSSDSTVVVWEDVTIEEQETKQKEHEEQVLLEQDLATYLLKRDYKNAILLAMRLDKPHRLLTLFEEVHHTNHHLHPTSILGHPQVDAIVAGLSDTNLEKLLIHTRTWNANSRHARTAQAVLNVILRYVPAERIANLRQAKGVVEGLLVYTERHQRIANSLVTQSFIVDYTVESMAGFEEVGGDEDEEDDEDLDTWIGNMVVDDRRREAHVVEAAGDEEENGADAAGVKEDAIAWSNSEDEDEQDDREGNADRNSADEDDEEDEEDDEDASDPMEVDE</sequence>
<dbReference type="Pfam" id="PF08625">
    <property type="entry name" value="Utp13"/>
    <property type="match status" value="1"/>
</dbReference>
<comment type="caution">
    <text evidence="8">The sequence shown here is derived from an EMBL/GenBank/DDBJ whole genome shotgun (WGS) entry which is preliminary data.</text>
</comment>
<dbReference type="Pfam" id="PF00400">
    <property type="entry name" value="WD40"/>
    <property type="match status" value="10"/>
</dbReference>
<dbReference type="InterPro" id="IPR036322">
    <property type="entry name" value="WD40_repeat_dom_sf"/>
</dbReference>
<dbReference type="PRINTS" id="PR00320">
    <property type="entry name" value="GPROTEINBRPT"/>
</dbReference>
<dbReference type="PROSITE" id="PS50082">
    <property type="entry name" value="WD_REPEATS_2"/>
    <property type="match status" value="10"/>
</dbReference>
<dbReference type="InterPro" id="IPR015943">
    <property type="entry name" value="WD40/YVTN_repeat-like_dom_sf"/>
</dbReference>
<dbReference type="CDD" id="cd00200">
    <property type="entry name" value="WD40"/>
    <property type="match status" value="2"/>
</dbReference>
<dbReference type="Gene3D" id="2.130.10.10">
    <property type="entry name" value="YVTN repeat-like/Quinoprotein amine dehydrogenase"/>
    <property type="match status" value="4"/>
</dbReference>
<name>A0AAD5XJS8_9FUNG</name>
<feature type="repeat" description="WD" evidence="5">
    <location>
        <begin position="378"/>
        <end position="412"/>
    </location>
</feature>
<evidence type="ECO:0000259" key="7">
    <source>
        <dbReference type="Pfam" id="PF08625"/>
    </source>
</evidence>
<feature type="domain" description="U3 small nucleolar RNA-associated protein 13 C-terminal" evidence="7">
    <location>
        <begin position="662"/>
        <end position="804"/>
    </location>
</feature>
<dbReference type="Proteomes" id="UP001212152">
    <property type="component" value="Unassembled WGS sequence"/>
</dbReference>
<dbReference type="EMBL" id="JADGJQ010000088">
    <property type="protein sequence ID" value="KAJ3171298.1"/>
    <property type="molecule type" value="Genomic_DNA"/>
</dbReference>
<dbReference type="InterPro" id="IPR019775">
    <property type="entry name" value="WD40_repeat_CS"/>
</dbReference>
<evidence type="ECO:0000256" key="1">
    <source>
        <dbReference type="ARBA" id="ARBA00004604"/>
    </source>
</evidence>
<gene>
    <name evidence="8" type="primary">TBL3</name>
    <name evidence="8" type="ORF">HDU87_008405</name>
</gene>
<dbReference type="SUPFAM" id="SSF50978">
    <property type="entry name" value="WD40 repeat-like"/>
    <property type="match status" value="1"/>
</dbReference>
<evidence type="ECO:0000256" key="2">
    <source>
        <dbReference type="ARBA" id="ARBA00022574"/>
    </source>
</evidence>